<protein>
    <recommendedName>
        <fullName evidence="8">Small-subunit processome Utp12 domain-containing protein</fullName>
    </recommendedName>
</protein>
<dbReference type="Gene3D" id="2.130.10.10">
    <property type="entry name" value="YVTN repeat-like/Quinoprotein amine dehydrogenase"/>
    <property type="match status" value="3"/>
</dbReference>
<dbReference type="GO" id="GO:0034388">
    <property type="term" value="C:Pwp2p-containing subcomplex of 90S preribosome"/>
    <property type="evidence" value="ECO:0007669"/>
    <property type="project" value="TreeGrafter"/>
</dbReference>
<dbReference type="InterPro" id="IPR007148">
    <property type="entry name" value="SSU_processome_Utp12"/>
</dbReference>
<dbReference type="FunFam" id="2.130.10.10:FF:000216">
    <property type="entry name" value="Periodic tryptophan protein 2 homolog"/>
    <property type="match status" value="1"/>
</dbReference>
<keyword evidence="4" id="KW-0677">Repeat</keyword>
<dbReference type="Proteomes" id="UP001347796">
    <property type="component" value="Unassembled WGS sequence"/>
</dbReference>
<evidence type="ECO:0000256" key="6">
    <source>
        <dbReference type="PROSITE-ProRule" id="PRU00221"/>
    </source>
</evidence>
<dbReference type="InterPro" id="IPR011047">
    <property type="entry name" value="Quinoprotein_ADH-like_sf"/>
</dbReference>
<dbReference type="InterPro" id="IPR027145">
    <property type="entry name" value="PWP2"/>
</dbReference>
<feature type="repeat" description="WD" evidence="6">
    <location>
        <begin position="346"/>
        <end position="387"/>
    </location>
</feature>
<feature type="region of interest" description="Disordered" evidence="7">
    <location>
        <begin position="870"/>
        <end position="889"/>
    </location>
</feature>
<accession>A0AAN8G9F2</accession>
<dbReference type="InterPro" id="IPR019775">
    <property type="entry name" value="WD40_repeat_CS"/>
</dbReference>
<feature type="repeat" description="WD" evidence="6">
    <location>
        <begin position="474"/>
        <end position="515"/>
    </location>
</feature>
<comment type="subcellular location">
    <subcellularLocation>
        <location evidence="1">Nucleus</location>
        <location evidence="1">Nucleolus</location>
    </subcellularLocation>
</comment>
<evidence type="ECO:0000256" key="1">
    <source>
        <dbReference type="ARBA" id="ARBA00004604"/>
    </source>
</evidence>
<evidence type="ECO:0000256" key="2">
    <source>
        <dbReference type="ARBA" id="ARBA00010226"/>
    </source>
</evidence>
<evidence type="ECO:0000313" key="10">
    <source>
        <dbReference type="Proteomes" id="UP001347796"/>
    </source>
</evidence>
<feature type="domain" description="Small-subunit processome Utp12" evidence="8">
    <location>
        <begin position="747"/>
        <end position="851"/>
    </location>
</feature>
<dbReference type="PRINTS" id="PR00320">
    <property type="entry name" value="GPROTEINBRPT"/>
</dbReference>
<keyword evidence="3 6" id="KW-0853">WD repeat</keyword>
<feature type="compositionally biased region" description="Acidic residues" evidence="7">
    <location>
        <begin position="879"/>
        <end position="889"/>
    </location>
</feature>
<sequence>MKFAYRFSNLLGTVYKNGNLNFTPDGNSIISPVGNRLTVFDLKNNKSETLPIEGKENICHVTLSPDGYTMIAVTDDGEAMLCSLISKSILGMHHFHRPIHCVQFSPNGKKFAVTRENMVDIFHAPGRTREFNPFTIYKKFHGAYDETTCIDWTSDSSAICVGSKDMNTRVYGAEKFTNLIVFTLGGHKGAIVGSFFVTNSLNVLTVSDDCKASFWESDTELKDLELSQVGATDKPAKKKSGKMNKKGVDMVKYERIEKQKLRSGSVRMTCAVFHKANNLLVTGYNDGGFLLNEMPGFNLIHSLSISDQSVKSVDINLTGDWIGVACSQQGQLLVWEWQSESYVMKQQGHFNNMTCLEYSPDGQNVVTGGDDGKVKVWNTNSGFCFITFNEHLSGISGVSFSQNGQVVVSCSLDGTVRAFDLNRYRNFRTFTSPRPVQFSCLALDPSGEIVCAGGQDSFEIFVWSMQTGRLLEVLTGHQGPISCLSFSSSRAMLASASWDKTVKIWDVFESKGSKETIHLLTDVLSLTFRPDGQELAVSTLNAQISFWNPYTAVQTGSVEGRHDLGYSRKDTDKVTAKKLSEGKYFNTLCYSADGKCILAGGQSKNICIYSVADQILMKKFEISCNRSFDGMEEYLDRRKMTEWGSLALVDAGEGDQDGVTLNLPGVKKGDLSSRHFKPEVRVACVRFSPTGRAFSATTTEGLLIYSLDHNLVFDPFELEMDITPANIRKTLHNENFSKALMLSFRLNEQNLVEEVIENIPVKDIDVICQNLPNVYIDKLLNFIATQIESSAHIQFYLIWLQCLLMQHGPQLKQRSQSLMATLRSLQKNVTRKYEDISKICDHNKYNLQFIQVLSQTCQIEGKRKRKTNLKDITKQTSDNESEDDSVNESEADINMALEEQSESDSNTEFFIP</sequence>
<dbReference type="GO" id="GO:0000462">
    <property type="term" value="P:maturation of SSU-rRNA from tricistronic rRNA transcript (SSU-rRNA, 5.8S rRNA, LSU-rRNA)"/>
    <property type="evidence" value="ECO:0007669"/>
    <property type="project" value="TreeGrafter"/>
</dbReference>
<dbReference type="Pfam" id="PF00400">
    <property type="entry name" value="WD40"/>
    <property type="match status" value="3"/>
</dbReference>
<organism evidence="9 10">
    <name type="scientific">Patella caerulea</name>
    <name type="common">Rayed Mediterranean limpet</name>
    <dbReference type="NCBI Taxonomy" id="87958"/>
    <lineage>
        <taxon>Eukaryota</taxon>
        <taxon>Metazoa</taxon>
        <taxon>Spiralia</taxon>
        <taxon>Lophotrochozoa</taxon>
        <taxon>Mollusca</taxon>
        <taxon>Gastropoda</taxon>
        <taxon>Patellogastropoda</taxon>
        <taxon>Patelloidea</taxon>
        <taxon>Patellidae</taxon>
        <taxon>Patella</taxon>
    </lineage>
</organism>
<proteinExistence type="inferred from homology"/>
<evidence type="ECO:0000259" key="8">
    <source>
        <dbReference type="Pfam" id="PF04003"/>
    </source>
</evidence>
<evidence type="ECO:0000256" key="7">
    <source>
        <dbReference type="SAM" id="MobiDB-lite"/>
    </source>
</evidence>
<dbReference type="GO" id="GO:0032040">
    <property type="term" value="C:small-subunit processome"/>
    <property type="evidence" value="ECO:0007669"/>
    <property type="project" value="TreeGrafter"/>
</dbReference>
<dbReference type="SMART" id="SM00320">
    <property type="entry name" value="WD40"/>
    <property type="match status" value="13"/>
</dbReference>
<dbReference type="PROSITE" id="PS00678">
    <property type="entry name" value="WD_REPEATS_1"/>
    <property type="match status" value="2"/>
</dbReference>
<dbReference type="PANTHER" id="PTHR19858:SF0">
    <property type="entry name" value="PERIODIC TRYPTOPHAN PROTEIN 2 HOMOLOG"/>
    <property type="match status" value="1"/>
</dbReference>
<feature type="repeat" description="WD" evidence="6">
    <location>
        <begin position="388"/>
        <end position="429"/>
    </location>
</feature>
<reference evidence="9 10" key="1">
    <citation type="submission" date="2024-01" db="EMBL/GenBank/DDBJ databases">
        <title>The genome of the rayed Mediterranean limpet Patella caerulea (Linnaeus, 1758).</title>
        <authorList>
            <person name="Anh-Thu Weber A."/>
            <person name="Halstead-Nussloch G."/>
        </authorList>
    </citation>
    <scope>NUCLEOTIDE SEQUENCE [LARGE SCALE GENOMIC DNA]</scope>
    <source>
        <strain evidence="9">AATW-2023a</strain>
        <tissue evidence="9">Whole specimen</tissue>
    </source>
</reference>
<evidence type="ECO:0000256" key="3">
    <source>
        <dbReference type="ARBA" id="ARBA00022574"/>
    </source>
</evidence>
<dbReference type="CDD" id="cd00200">
    <property type="entry name" value="WD40"/>
    <property type="match status" value="1"/>
</dbReference>
<keyword evidence="10" id="KW-1185">Reference proteome</keyword>
<dbReference type="InterPro" id="IPR001680">
    <property type="entry name" value="WD40_rpt"/>
</dbReference>
<dbReference type="PROSITE" id="PS50082">
    <property type="entry name" value="WD_REPEATS_2"/>
    <property type="match status" value="3"/>
</dbReference>
<keyword evidence="5" id="KW-0539">Nucleus</keyword>
<gene>
    <name evidence="9" type="ORF">SNE40_020931</name>
</gene>
<evidence type="ECO:0000256" key="5">
    <source>
        <dbReference type="ARBA" id="ARBA00023242"/>
    </source>
</evidence>
<dbReference type="InterPro" id="IPR015943">
    <property type="entry name" value="WD40/YVTN_repeat-like_dom_sf"/>
</dbReference>
<comment type="caution">
    <text evidence="9">The sequence shown here is derived from an EMBL/GenBank/DDBJ whole genome shotgun (WGS) entry which is preliminary data.</text>
</comment>
<dbReference type="PANTHER" id="PTHR19858">
    <property type="entry name" value="WD40 REPEAT PROTEIN"/>
    <property type="match status" value="1"/>
</dbReference>
<dbReference type="SUPFAM" id="SSF50998">
    <property type="entry name" value="Quinoprotein alcohol dehydrogenase-like"/>
    <property type="match status" value="2"/>
</dbReference>
<dbReference type="PROSITE" id="PS50294">
    <property type="entry name" value="WD_REPEATS_REGION"/>
    <property type="match status" value="3"/>
</dbReference>
<dbReference type="InterPro" id="IPR020472">
    <property type="entry name" value="WD40_PAC1"/>
</dbReference>
<dbReference type="AlphaFoldDB" id="A0AAN8G9F2"/>
<dbReference type="Pfam" id="PF04003">
    <property type="entry name" value="Utp12"/>
    <property type="match status" value="1"/>
</dbReference>
<evidence type="ECO:0000313" key="9">
    <source>
        <dbReference type="EMBL" id="KAK6168385.1"/>
    </source>
</evidence>
<name>A0AAN8G9F2_PATCE</name>
<evidence type="ECO:0000256" key="4">
    <source>
        <dbReference type="ARBA" id="ARBA00022737"/>
    </source>
</evidence>
<dbReference type="GO" id="GO:0000028">
    <property type="term" value="P:ribosomal small subunit assembly"/>
    <property type="evidence" value="ECO:0007669"/>
    <property type="project" value="TreeGrafter"/>
</dbReference>
<dbReference type="EMBL" id="JAZGQO010000016">
    <property type="protein sequence ID" value="KAK6168385.1"/>
    <property type="molecule type" value="Genomic_DNA"/>
</dbReference>
<comment type="similarity">
    <text evidence="2">Belongs to the WD repeat PWP2 family.</text>
</comment>